<evidence type="ECO:0000256" key="1">
    <source>
        <dbReference type="SAM" id="Phobius"/>
    </source>
</evidence>
<evidence type="ECO:0008006" key="4">
    <source>
        <dbReference type="Google" id="ProtNLM"/>
    </source>
</evidence>
<keyword evidence="1" id="KW-0812">Transmembrane</keyword>
<evidence type="ECO:0000313" key="2">
    <source>
        <dbReference type="EMBL" id="MVA75917.1"/>
    </source>
</evidence>
<dbReference type="RefSeq" id="WP_156609418.1">
    <property type="nucleotide sequence ID" value="NZ_WPCU01000005.1"/>
</dbReference>
<feature type="transmembrane region" description="Helical" evidence="1">
    <location>
        <begin position="28"/>
        <end position="46"/>
    </location>
</feature>
<keyword evidence="1" id="KW-1133">Transmembrane helix</keyword>
<gene>
    <name evidence="2" type="ORF">GC722_07765</name>
</gene>
<keyword evidence="3" id="KW-1185">Reference proteome</keyword>
<dbReference type="AlphaFoldDB" id="A0A6A9UXD0"/>
<organism evidence="2 3">
    <name type="scientific">Auraticoccus cholistanensis</name>
    <dbReference type="NCBI Taxonomy" id="2656650"/>
    <lineage>
        <taxon>Bacteria</taxon>
        <taxon>Bacillati</taxon>
        <taxon>Actinomycetota</taxon>
        <taxon>Actinomycetes</taxon>
        <taxon>Propionibacteriales</taxon>
        <taxon>Propionibacteriaceae</taxon>
        <taxon>Auraticoccus</taxon>
    </lineage>
</organism>
<feature type="transmembrane region" description="Helical" evidence="1">
    <location>
        <begin position="66"/>
        <end position="93"/>
    </location>
</feature>
<sequence>MPTPSPRPSRAEPVPAADATGARPAARLLARAVFWVALAGSAWLLLRPSAGGTPLPVSDKVLHAGLFLVLGLLGWLSTLPRTTVLLVLLAWAPLSELLQHLLPTGRTGDPLDLLADLAGLALAALVAALAGAVAARSRRTAGVTPR</sequence>
<accession>A0A6A9UXD0</accession>
<dbReference type="EMBL" id="WPCU01000005">
    <property type="protein sequence ID" value="MVA75917.1"/>
    <property type="molecule type" value="Genomic_DNA"/>
</dbReference>
<protein>
    <recommendedName>
        <fullName evidence="4">VanZ family protein</fullName>
    </recommendedName>
</protein>
<proteinExistence type="predicted"/>
<dbReference type="Proteomes" id="UP000435304">
    <property type="component" value="Unassembled WGS sequence"/>
</dbReference>
<keyword evidence="1" id="KW-0472">Membrane</keyword>
<name>A0A6A9UXD0_9ACTN</name>
<comment type="caution">
    <text evidence="2">The sequence shown here is derived from an EMBL/GenBank/DDBJ whole genome shotgun (WGS) entry which is preliminary data.</text>
</comment>
<evidence type="ECO:0000313" key="3">
    <source>
        <dbReference type="Proteomes" id="UP000435304"/>
    </source>
</evidence>
<dbReference type="PANTHER" id="PTHR28008">
    <property type="entry name" value="DOMAIN PROTEIN, PUTATIVE (AFU_ORTHOLOGUE AFUA_3G10980)-RELATED"/>
    <property type="match status" value="1"/>
</dbReference>
<feature type="transmembrane region" description="Helical" evidence="1">
    <location>
        <begin position="113"/>
        <end position="135"/>
    </location>
</feature>
<reference evidence="2 3" key="1">
    <citation type="submission" date="2019-12" db="EMBL/GenBank/DDBJ databases">
        <title>Auraticoccus cholistani sp. nov., an actinomycete isolated from soil of Cholistan desert.</title>
        <authorList>
            <person name="Cheema M.T."/>
        </authorList>
    </citation>
    <scope>NUCLEOTIDE SEQUENCE [LARGE SCALE GENOMIC DNA]</scope>
    <source>
        <strain evidence="2 3">F435</strain>
    </source>
</reference>
<dbReference type="PANTHER" id="PTHR28008:SF1">
    <property type="entry name" value="DOMAIN PROTEIN, PUTATIVE (AFU_ORTHOLOGUE AFUA_3G10980)-RELATED"/>
    <property type="match status" value="1"/>
</dbReference>